<keyword evidence="4 5" id="KW-0472">Membrane</keyword>
<keyword evidence="2 5" id="KW-0812">Transmembrane</keyword>
<organism evidence="6 7">
    <name type="scientific">Prorocentrum cordatum</name>
    <dbReference type="NCBI Taxonomy" id="2364126"/>
    <lineage>
        <taxon>Eukaryota</taxon>
        <taxon>Sar</taxon>
        <taxon>Alveolata</taxon>
        <taxon>Dinophyceae</taxon>
        <taxon>Prorocentrales</taxon>
        <taxon>Prorocentraceae</taxon>
        <taxon>Prorocentrum</taxon>
    </lineage>
</organism>
<keyword evidence="7" id="KW-1185">Reference proteome</keyword>
<evidence type="ECO:0000256" key="5">
    <source>
        <dbReference type="SAM" id="Phobius"/>
    </source>
</evidence>
<evidence type="ECO:0000256" key="2">
    <source>
        <dbReference type="ARBA" id="ARBA00022692"/>
    </source>
</evidence>
<evidence type="ECO:0000256" key="4">
    <source>
        <dbReference type="ARBA" id="ARBA00023136"/>
    </source>
</evidence>
<dbReference type="Gene3D" id="1.20.1250.20">
    <property type="entry name" value="MFS general substrate transporter like domains"/>
    <property type="match status" value="2"/>
</dbReference>
<dbReference type="InterPro" id="IPR036259">
    <property type="entry name" value="MFS_trans_sf"/>
</dbReference>
<dbReference type="EMBL" id="CAUYUJ010002903">
    <property type="protein sequence ID" value="CAK0802909.1"/>
    <property type="molecule type" value="Genomic_DNA"/>
</dbReference>
<evidence type="ECO:0008006" key="8">
    <source>
        <dbReference type="Google" id="ProtNLM"/>
    </source>
</evidence>
<evidence type="ECO:0000313" key="6">
    <source>
        <dbReference type="EMBL" id="CAK0802909.1"/>
    </source>
</evidence>
<dbReference type="Pfam" id="PF00083">
    <property type="entry name" value="Sugar_tr"/>
    <property type="match status" value="2"/>
</dbReference>
<gene>
    <name evidence="6" type="ORF">PCOR1329_LOCUS10265</name>
</gene>
<protein>
    <recommendedName>
        <fullName evidence="8">Major facilitator superfamily (MFS) profile domain-containing protein</fullName>
    </recommendedName>
</protein>
<accession>A0ABN9QE45</accession>
<feature type="transmembrane region" description="Helical" evidence="5">
    <location>
        <begin position="175"/>
        <end position="196"/>
    </location>
</feature>
<evidence type="ECO:0000313" key="7">
    <source>
        <dbReference type="Proteomes" id="UP001189429"/>
    </source>
</evidence>
<comment type="subcellular location">
    <subcellularLocation>
        <location evidence="1">Membrane</location>
        <topology evidence="1">Multi-pass membrane protein</topology>
    </subcellularLocation>
</comment>
<dbReference type="Proteomes" id="UP001189429">
    <property type="component" value="Unassembled WGS sequence"/>
</dbReference>
<comment type="caution">
    <text evidence="6">The sequence shown here is derived from an EMBL/GenBank/DDBJ whole genome shotgun (WGS) entry which is preliminary data.</text>
</comment>
<sequence length="391" mass="40083">MAAATAEGGGAAPGRGGGPTPLSVVRAGIGLATDLYDLTVLNALAFGCAADAVGRRPAFLASAALLCLGAAGSATAGAVGSLGPYEVLLAWRLLLGVGIGGEYPLSCAVTAEGSGVETVWATVRGARVCSVDVLRAIWFPLLGTTSTYFLYDVVSWGVGSYTSSIFKSDTRAGTLWYMLLINVMATPGFILTMWMGKYGRRTFQMWGFFGMAACMLTVGLSYEHAPMLVLVLVFGLQKIFDSAGPGATTFIIPGEIFPTSVRATCHGVSAAAGKLGAFAGMYLFPVVESRVGYPAMLQLGGVISEEGQAAVCSAGPPPTIMLVGMAATAALTPPYTARTLRRLRALADADVSRTTEVLWSGVSAAPACPRAGSRSSAGSEAELASAASFRA</sequence>
<dbReference type="SUPFAM" id="SSF103473">
    <property type="entry name" value="MFS general substrate transporter"/>
    <property type="match status" value="1"/>
</dbReference>
<dbReference type="PANTHER" id="PTHR23508:SF10">
    <property type="entry name" value="CARBOXYLIC ACID TRANSPORTER PROTEIN HOMOLOG"/>
    <property type="match status" value="1"/>
</dbReference>
<evidence type="ECO:0000256" key="3">
    <source>
        <dbReference type="ARBA" id="ARBA00022989"/>
    </source>
</evidence>
<name>A0ABN9QE45_9DINO</name>
<evidence type="ECO:0000256" key="1">
    <source>
        <dbReference type="ARBA" id="ARBA00004141"/>
    </source>
</evidence>
<feature type="transmembrane region" description="Helical" evidence="5">
    <location>
        <begin position="203"/>
        <end position="222"/>
    </location>
</feature>
<dbReference type="PANTHER" id="PTHR23508">
    <property type="entry name" value="CARBOXYLIC ACID TRANSPORTER PROTEIN HOMOLOG"/>
    <property type="match status" value="1"/>
</dbReference>
<keyword evidence="3 5" id="KW-1133">Transmembrane helix</keyword>
<dbReference type="InterPro" id="IPR005828">
    <property type="entry name" value="MFS_sugar_transport-like"/>
</dbReference>
<proteinExistence type="predicted"/>
<reference evidence="6" key="1">
    <citation type="submission" date="2023-10" db="EMBL/GenBank/DDBJ databases">
        <authorList>
            <person name="Chen Y."/>
            <person name="Shah S."/>
            <person name="Dougan E. K."/>
            <person name="Thang M."/>
            <person name="Chan C."/>
        </authorList>
    </citation>
    <scope>NUCLEOTIDE SEQUENCE [LARGE SCALE GENOMIC DNA]</scope>
</reference>